<dbReference type="AlphaFoldDB" id="A0A5B7D3I6"/>
<evidence type="ECO:0000256" key="1">
    <source>
        <dbReference type="SAM" id="MobiDB-lite"/>
    </source>
</evidence>
<reference evidence="2 3" key="1">
    <citation type="submission" date="2019-05" db="EMBL/GenBank/DDBJ databases">
        <title>Another draft genome of Portunus trituberculatus and its Hox gene families provides insights of decapod evolution.</title>
        <authorList>
            <person name="Jeong J.-H."/>
            <person name="Song I."/>
            <person name="Kim S."/>
            <person name="Choi T."/>
            <person name="Kim D."/>
            <person name="Ryu S."/>
            <person name="Kim W."/>
        </authorList>
    </citation>
    <scope>NUCLEOTIDE SEQUENCE [LARGE SCALE GENOMIC DNA]</scope>
    <source>
        <tissue evidence="2">Muscle</tissue>
    </source>
</reference>
<keyword evidence="3" id="KW-1185">Reference proteome</keyword>
<gene>
    <name evidence="2" type="ORF">E2C01_008584</name>
</gene>
<accession>A0A5B7D3I6</accession>
<feature type="region of interest" description="Disordered" evidence="1">
    <location>
        <begin position="72"/>
        <end position="91"/>
    </location>
</feature>
<evidence type="ECO:0000313" key="3">
    <source>
        <dbReference type="Proteomes" id="UP000324222"/>
    </source>
</evidence>
<evidence type="ECO:0000313" key="2">
    <source>
        <dbReference type="EMBL" id="MPC15781.1"/>
    </source>
</evidence>
<dbReference type="Proteomes" id="UP000324222">
    <property type="component" value="Unassembled WGS sequence"/>
</dbReference>
<dbReference type="EMBL" id="VSRR010000454">
    <property type="protein sequence ID" value="MPC15781.1"/>
    <property type="molecule type" value="Genomic_DNA"/>
</dbReference>
<comment type="caution">
    <text evidence="2">The sequence shown here is derived from an EMBL/GenBank/DDBJ whole genome shotgun (WGS) entry which is preliminary data.</text>
</comment>
<protein>
    <submittedName>
        <fullName evidence="2">Uncharacterized protein</fullName>
    </submittedName>
</protein>
<sequence>MEVLQEGELPAAAWPCRRLPNAAQRIRWRCERLAAAGCVGVRHGGAPSLTLATSCPLTRCSHIFTTRRRKGVSQSVRKESARASSVVAPPF</sequence>
<proteinExistence type="predicted"/>
<name>A0A5B7D3I6_PORTR</name>
<organism evidence="2 3">
    <name type="scientific">Portunus trituberculatus</name>
    <name type="common">Swimming crab</name>
    <name type="synonym">Neptunus trituberculatus</name>
    <dbReference type="NCBI Taxonomy" id="210409"/>
    <lineage>
        <taxon>Eukaryota</taxon>
        <taxon>Metazoa</taxon>
        <taxon>Ecdysozoa</taxon>
        <taxon>Arthropoda</taxon>
        <taxon>Crustacea</taxon>
        <taxon>Multicrustacea</taxon>
        <taxon>Malacostraca</taxon>
        <taxon>Eumalacostraca</taxon>
        <taxon>Eucarida</taxon>
        <taxon>Decapoda</taxon>
        <taxon>Pleocyemata</taxon>
        <taxon>Brachyura</taxon>
        <taxon>Eubrachyura</taxon>
        <taxon>Portunoidea</taxon>
        <taxon>Portunidae</taxon>
        <taxon>Portuninae</taxon>
        <taxon>Portunus</taxon>
    </lineage>
</organism>